<comment type="caution">
    <text evidence="1">The sequence shown here is derived from an EMBL/GenBank/DDBJ whole genome shotgun (WGS) entry which is preliminary data.</text>
</comment>
<organism evidence="1 2">
    <name type="scientific">Paenibacillus alvei</name>
    <name type="common">Bacillus alvei</name>
    <dbReference type="NCBI Taxonomy" id="44250"/>
    <lineage>
        <taxon>Bacteria</taxon>
        <taxon>Bacillati</taxon>
        <taxon>Bacillota</taxon>
        <taxon>Bacilli</taxon>
        <taxon>Bacillales</taxon>
        <taxon>Paenibacillaceae</taxon>
        <taxon>Paenibacillus</taxon>
    </lineage>
</organism>
<keyword evidence="2" id="KW-1185">Reference proteome</keyword>
<reference evidence="1 2" key="1">
    <citation type="submission" date="2022-05" db="EMBL/GenBank/DDBJ databases">
        <title>Genome Sequencing of Bee-Associated Microbes.</title>
        <authorList>
            <person name="Dunlap C."/>
        </authorList>
    </citation>
    <scope>NUCLEOTIDE SEQUENCE [LARGE SCALE GENOMIC DNA]</scope>
    <source>
        <strain evidence="1 2">NRRL NRS-750</strain>
    </source>
</reference>
<name>A0ABT4EGT0_PAEAL</name>
<dbReference type="EMBL" id="JAMDLY010000024">
    <property type="protein sequence ID" value="MCY9532950.1"/>
    <property type="molecule type" value="Genomic_DNA"/>
</dbReference>
<dbReference type="Proteomes" id="UP001527090">
    <property type="component" value="Unassembled WGS sequence"/>
</dbReference>
<evidence type="ECO:0000313" key="2">
    <source>
        <dbReference type="Proteomes" id="UP001527090"/>
    </source>
</evidence>
<evidence type="ECO:0000313" key="1">
    <source>
        <dbReference type="EMBL" id="MCY9532950.1"/>
    </source>
</evidence>
<proteinExistence type="predicted"/>
<accession>A0ABT4EGT0</accession>
<dbReference type="RefSeq" id="WP_268599577.1">
    <property type="nucleotide sequence ID" value="NZ_JAMDLY010000024.1"/>
</dbReference>
<gene>
    <name evidence="1" type="ORF">M5X04_26940</name>
</gene>
<sequence length="73" mass="8627">MSQNHEVYVIYRDGEPFKGNRAAYYTKGNANAAIARFSKYSIPCYWRKENAEKIEEERKRYEVVPYVAKEVAE</sequence>
<protein>
    <submittedName>
        <fullName evidence="1">Uncharacterized protein</fullName>
    </submittedName>
</protein>